<feature type="compositionally biased region" description="Polar residues" evidence="2">
    <location>
        <begin position="10"/>
        <end position="52"/>
    </location>
</feature>
<dbReference type="PROSITE" id="PS50222">
    <property type="entry name" value="EF_HAND_2"/>
    <property type="match status" value="1"/>
</dbReference>
<feature type="region of interest" description="Disordered" evidence="2">
    <location>
        <begin position="1"/>
        <end position="184"/>
    </location>
</feature>
<evidence type="ECO:0000313" key="5">
    <source>
        <dbReference type="Proteomes" id="UP000799767"/>
    </source>
</evidence>
<dbReference type="Gene3D" id="1.10.238.10">
    <property type="entry name" value="EF-hand"/>
    <property type="match status" value="1"/>
</dbReference>
<evidence type="ECO:0000313" key="4">
    <source>
        <dbReference type="EMBL" id="KAF2483861.1"/>
    </source>
</evidence>
<dbReference type="GO" id="GO:0005509">
    <property type="term" value="F:calcium ion binding"/>
    <property type="evidence" value="ECO:0007669"/>
    <property type="project" value="InterPro"/>
</dbReference>
<dbReference type="InterPro" id="IPR050403">
    <property type="entry name" value="Myosin_RLC"/>
</dbReference>
<gene>
    <name evidence="4" type="ORF">BDY17DRAFT_294559</name>
</gene>
<dbReference type="InterPro" id="IPR002048">
    <property type="entry name" value="EF_hand_dom"/>
</dbReference>
<accession>A0A6A6PVU8</accession>
<protein>
    <recommendedName>
        <fullName evidence="3">EF-hand domain-containing protein</fullName>
    </recommendedName>
</protein>
<keyword evidence="5" id="KW-1185">Reference proteome</keyword>
<feature type="compositionally biased region" description="Polar residues" evidence="2">
    <location>
        <begin position="141"/>
        <end position="175"/>
    </location>
</feature>
<proteinExistence type="predicted"/>
<dbReference type="SUPFAM" id="SSF47473">
    <property type="entry name" value="EF-hand"/>
    <property type="match status" value="1"/>
</dbReference>
<keyword evidence="1" id="KW-0677">Repeat</keyword>
<name>A0A6A6PVU8_9PEZI</name>
<dbReference type="OrthoDB" id="429467at2759"/>
<dbReference type="InterPro" id="IPR011992">
    <property type="entry name" value="EF-hand-dom_pair"/>
</dbReference>
<dbReference type="AlphaFoldDB" id="A0A6A6PVU8"/>
<evidence type="ECO:0000256" key="1">
    <source>
        <dbReference type="ARBA" id="ARBA00022737"/>
    </source>
</evidence>
<organism evidence="4 5">
    <name type="scientific">Neohortaea acidophila</name>
    <dbReference type="NCBI Taxonomy" id="245834"/>
    <lineage>
        <taxon>Eukaryota</taxon>
        <taxon>Fungi</taxon>
        <taxon>Dikarya</taxon>
        <taxon>Ascomycota</taxon>
        <taxon>Pezizomycotina</taxon>
        <taxon>Dothideomycetes</taxon>
        <taxon>Dothideomycetidae</taxon>
        <taxon>Mycosphaerellales</taxon>
        <taxon>Teratosphaeriaceae</taxon>
        <taxon>Neohortaea</taxon>
    </lineage>
</organism>
<reference evidence="4" key="1">
    <citation type="journal article" date="2020" name="Stud. Mycol.">
        <title>101 Dothideomycetes genomes: a test case for predicting lifestyles and emergence of pathogens.</title>
        <authorList>
            <person name="Haridas S."/>
            <person name="Albert R."/>
            <person name="Binder M."/>
            <person name="Bloem J."/>
            <person name="Labutti K."/>
            <person name="Salamov A."/>
            <person name="Andreopoulos B."/>
            <person name="Baker S."/>
            <person name="Barry K."/>
            <person name="Bills G."/>
            <person name="Bluhm B."/>
            <person name="Cannon C."/>
            <person name="Castanera R."/>
            <person name="Culley D."/>
            <person name="Daum C."/>
            <person name="Ezra D."/>
            <person name="Gonzalez J."/>
            <person name="Henrissat B."/>
            <person name="Kuo A."/>
            <person name="Liang C."/>
            <person name="Lipzen A."/>
            <person name="Lutzoni F."/>
            <person name="Magnuson J."/>
            <person name="Mondo S."/>
            <person name="Nolan M."/>
            <person name="Ohm R."/>
            <person name="Pangilinan J."/>
            <person name="Park H.-J."/>
            <person name="Ramirez L."/>
            <person name="Alfaro M."/>
            <person name="Sun H."/>
            <person name="Tritt A."/>
            <person name="Yoshinaga Y."/>
            <person name="Zwiers L.-H."/>
            <person name="Turgeon B."/>
            <person name="Goodwin S."/>
            <person name="Spatafora J."/>
            <person name="Crous P."/>
            <person name="Grigoriev I."/>
        </authorList>
    </citation>
    <scope>NUCLEOTIDE SEQUENCE</scope>
    <source>
        <strain evidence="4">CBS 113389</strain>
    </source>
</reference>
<evidence type="ECO:0000259" key="3">
    <source>
        <dbReference type="PROSITE" id="PS50222"/>
    </source>
</evidence>
<dbReference type="RefSeq" id="XP_033590431.1">
    <property type="nucleotide sequence ID" value="XM_033733157.1"/>
</dbReference>
<sequence>MSFRPFTPDSGRQSPFKRQNSSASSTGRANTPTPASPSKLSNTSPTKASSLSPEKPIPFGRRPSQNSQTAARPSSPFGRPGSSLSITTSPSRPSSYIGGREELSGLSPRPASISPAPEASGYPSPFDGPALDTPSIPAPSPTNFRSTMTTTPQRSERALSNTSTIKAPSFTTKPASTAPRLGNGISGYNHVPQALLRSMRESFEVLDSSNTGSISSASVASMLEQMGLPNTPADVREFFPPNGPAQLNLARYLDTLSAPFSDLSQTHELAAAFSAFDVDDSGQIDVAQLRTALLNTAPEPGEQMDKLSEKEIDGILGEFAGRRAFGAKGMHAAKGKGEVFRWREFMGTISGGGGAETQERTSVVY</sequence>
<dbReference type="EMBL" id="MU001634">
    <property type="protein sequence ID" value="KAF2483861.1"/>
    <property type="molecule type" value="Genomic_DNA"/>
</dbReference>
<feature type="domain" description="EF-hand" evidence="3">
    <location>
        <begin position="264"/>
        <end position="299"/>
    </location>
</feature>
<feature type="compositionally biased region" description="Low complexity" evidence="2">
    <location>
        <begin position="72"/>
        <end position="85"/>
    </location>
</feature>
<dbReference type="Proteomes" id="UP000799767">
    <property type="component" value="Unassembled WGS sequence"/>
</dbReference>
<dbReference type="GeneID" id="54474159"/>
<evidence type="ECO:0000256" key="2">
    <source>
        <dbReference type="SAM" id="MobiDB-lite"/>
    </source>
</evidence>
<dbReference type="PANTHER" id="PTHR23049">
    <property type="entry name" value="MYOSIN REGULATORY LIGHT CHAIN 2"/>
    <property type="match status" value="1"/>
</dbReference>